<dbReference type="EMBL" id="JACSZT010000023">
    <property type="protein sequence ID" value="MBC6499822.1"/>
    <property type="molecule type" value="Genomic_DNA"/>
</dbReference>
<dbReference type="InterPro" id="IPR010985">
    <property type="entry name" value="Ribbon_hlx_hlx"/>
</dbReference>
<dbReference type="CDD" id="cd21631">
    <property type="entry name" value="RHH_CopG_NikR-like"/>
    <property type="match status" value="1"/>
</dbReference>
<dbReference type="Proteomes" id="UP000650485">
    <property type="component" value="Unassembled WGS sequence"/>
</dbReference>
<sequence>MVTNKKRMTISLSDSVVDLLVAAENKMGLSKSAIISVALNEWATNHPENVEKKGNE</sequence>
<dbReference type="GO" id="GO:0006355">
    <property type="term" value="P:regulation of DNA-templated transcription"/>
    <property type="evidence" value="ECO:0007669"/>
    <property type="project" value="InterPro"/>
</dbReference>
<evidence type="ECO:0000313" key="2">
    <source>
        <dbReference type="Proteomes" id="UP000650485"/>
    </source>
</evidence>
<dbReference type="AlphaFoldDB" id="A0A923SUA4"/>
<proteinExistence type="predicted"/>
<accession>A0A923SUA4</accession>
<dbReference type="InterPro" id="IPR013321">
    <property type="entry name" value="Arc_rbn_hlx_hlx"/>
</dbReference>
<gene>
    <name evidence="1" type="ORF">H7R52_18960</name>
</gene>
<reference evidence="1" key="1">
    <citation type="submission" date="2020-08" db="EMBL/GenBank/DDBJ databases">
        <title>Complete genome sequence of Weissella confusa strain FS54 provides insights into metabolic potential.</title>
        <authorList>
            <person name="Fhoula I."/>
            <person name="Najjari A."/>
            <person name="Lekired A."/>
            <person name="Bessrour-Aouam N."/>
            <person name="Jaballah S."/>
            <person name="Klibi N."/>
            <person name="Ouzari H.-I."/>
        </authorList>
    </citation>
    <scope>NUCLEOTIDE SEQUENCE</scope>
    <source>
        <strain evidence="1">FS54</strain>
    </source>
</reference>
<comment type="caution">
    <text evidence="1">The sequence shown here is derived from an EMBL/GenBank/DDBJ whole genome shotgun (WGS) entry which is preliminary data.</text>
</comment>
<name>A0A923SUA4_WEICO</name>
<organism evidence="1 2">
    <name type="scientific">Weissella confusa</name>
    <name type="common">Lactobacillus confusus</name>
    <dbReference type="NCBI Taxonomy" id="1583"/>
    <lineage>
        <taxon>Bacteria</taxon>
        <taxon>Bacillati</taxon>
        <taxon>Bacillota</taxon>
        <taxon>Bacilli</taxon>
        <taxon>Lactobacillales</taxon>
        <taxon>Lactobacillaceae</taxon>
        <taxon>Weissella</taxon>
    </lineage>
</organism>
<dbReference type="Gene3D" id="1.10.1220.10">
    <property type="entry name" value="Met repressor-like"/>
    <property type="match status" value="1"/>
</dbReference>
<dbReference type="SUPFAM" id="SSF47598">
    <property type="entry name" value="Ribbon-helix-helix"/>
    <property type="match status" value="1"/>
</dbReference>
<dbReference type="RefSeq" id="WP_199412570.1">
    <property type="nucleotide sequence ID" value="NZ_JAAODC010000025.1"/>
</dbReference>
<protein>
    <submittedName>
        <fullName evidence="1">CopG family transcriptional regulator</fullName>
    </submittedName>
</protein>
<evidence type="ECO:0000313" key="1">
    <source>
        <dbReference type="EMBL" id="MBC6499822.1"/>
    </source>
</evidence>